<dbReference type="EMBL" id="SZYD01000017">
    <property type="protein sequence ID" value="KAD3066521.1"/>
    <property type="molecule type" value="Genomic_DNA"/>
</dbReference>
<evidence type="ECO:0000313" key="1">
    <source>
        <dbReference type="EMBL" id="KAD3066521.1"/>
    </source>
</evidence>
<proteinExistence type="predicted"/>
<keyword evidence="2" id="KW-1185">Reference proteome</keyword>
<protein>
    <submittedName>
        <fullName evidence="1">Uncharacterized protein</fullName>
    </submittedName>
</protein>
<dbReference type="Proteomes" id="UP000326396">
    <property type="component" value="Linkage Group LG7"/>
</dbReference>
<evidence type="ECO:0000313" key="2">
    <source>
        <dbReference type="Proteomes" id="UP000326396"/>
    </source>
</evidence>
<comment type="caution">
    <text evidence="1">The sequence shown here is derived from an EMBL/GenBank/DDBJ whole genome shotgun (WGS) entry which is preliminary data.</text>
</comment>
<gene>
    <name evidence="1" type="ORF">E3N88_34401</name>
</gene>
<dbReference type="AlphaFoldDB" id="A0A5N6LYB0"/>
<accession>A0A5N6LYB0</accession>
<reference evidence="1 2" key="1">
    <citation type="submission" date="2019-05" db="EMBL/GenBank/DDBJ databases">
        <title>Mikania micrantha, genome provides insights into the molecular mechanism of rapid growth.</title>
        <authorList>
            <person name="Liu B."/>
        </authorList>
    </citation>
    <scope>NUCLEOTIDE SEQUENCE [LARGE SCALE GENOMIC DNA]</scope>
    <source>
        <strain evidence="1">NLD-2019</strain>
        <tissue evidence="1">Leaf</tissue>
    </source>
</reference>
<sequence length="128" mass="14187">MLTGGHNECNFDVDVGFSNDLQRQTGTVEFRLNSEEAIDKNHDKKANTVEIIYRLQILGRQTDPSAAIKTSTTLAAEEAAPSVRVDSNCFQLIENKTIDVPEGCVAVKLNTKRHEQKRSRGEDGLTEP</sequence>
<organism evidence="1 2">
    <name type="scientific">Mikania micrantha</name>
    <name type="common">bitter vine</name>
    <dbReference type="NCBI Taxonomy" id="192012"/>
    <lineage>
        <taxon>Eukaryota</taxon>
        <taxon>Viridiplantae</taxon>
        <taxon>Streptophyta</taxon>
        <taxon>Embryophyta</taxon>
        <taxon>Tracheophyta</taxon>
        <taxon>Spermatophyta</taxon>
        <taxon>Magnoliopsida</taxon>
        <taxon>eudicotyledons</taxon>
        <taxon>Gunneridae</taxon>
        <taxon>Pentapetalae</taxon>
        <taxon>asterids</taxon>
        <taxon>campanulids</taxon>
        <taxon>Asterales</taxon>
        <taxon>Asteraceae</taxon>
        <taxon>Asteroideae</taxon>
        <taxon>Heliantheae alliance</taxon>
        <taxon>Eupatorieae</taxon>
        <taxon>Mikania</taxon>
    </lineage>
</organism>
<name>A0A5N6LYB0_9ASTR</name>